<dbReference type="PANTHER" id="PTHR35007:SF4">
    <property type="entry name" value="CONSERVED TRANSMEMBRANE PROTEIN-RELATED"/>
    <property type="match status" value="1"/>
</dbReference>
<evidence type="ECO:0000256" key="2">
    <source>
        <dbReference type="ARBA" id="ARBA00022475"/>
    </source>
</evidence>
<keyword evidence="5 6" id="KW-0472">Membrane</keyword>
<organism evidence="8 9">
    <name type="scientific">Bailinhaonella thermotolerans</name>
    <dbReference type="NCBI Taxonomy" id="1070861"/>
    <lineage>
        <taxon>Bacteria</taxon>
        <taxon>Bacillati</taxon>
        <taxon>Actinomycetota</taxon>
        <taxon>Actinomycetes</taxon>
        <taxon>Streptosporangiales</taxon>
        <taxon>Streptosporangiaceae</taxon>
        <taxon>Bailinhaonella</taxon>
    </lineage>
</organism>
<dbReference type="InterPro" id="IPR018076">
    <property type="entry name" value="T2SS_GspF_dom"/>
</dbReference>
<evidence type="ECO:0000313" key="9">
    <source>
        <dbReference type="Proteomes" id="UP000265768"/>
    </source>
</evidence>
<reference evidence="8 9" key="1">
    <citation type="submission" date="2018-09" db="EMBL/GenBank/DDBJ databases">
        <title>YIM 75507 draft genome.</title>
        <authorList>
            <person name="Tang S."/>
            <person name="Feng Y."/>
        </authorList>
    </citation>
    <scope>NUCLEOTIDE SEQUENCE [LARGE SCALE GENOMIC DNA]</scope>
    <source>
        <strain evidence="8 9">YIM 75507</strain>
    </source>
</reference>
<dbReference type="PANTHER" id="PTHR35007">
    <property type="entry name" value="INTEGRAL MEMBRANE PROTEIN-RELATED"/>
    <property type="match status" value="1"/>
</dbReference>
<dbReference type="RefSeq" id="WP_119931793.1">
    <property type="nucleotide sequence ID" value="NZ_QZEY01000031.1"/>
</dbReference>
<keyword evidence="2" id="KW-1003">Cell membrane</keyword>
<comment type="caution">
    <text evidence="8">The sequence shown here is derived from an EMBL/GenBank/DDBJ whole genome shotgun (WGS) entry which is preliminary data.</text>
</comment>
<comment type="subcellular location">
    <subcellularLocation>
        <location evidence="1">Cell membrane</location>
        <topology evidence="1">Multi-pass membrane protein</topology>
    </subcellularLocation>
</comment>
<dbReference type="Proteomes" id="UP000265768">
    <property type="component" value="Unassembled WGS sequence"/>
</dbReference>
<evidence type="ECO:0000259" key="7">
    <source>
        <dbReference type="Pfam" id="PF00482"/>
    </source>
</evidence>
<sequence length="246" mass="25427">MVSALAGTVAVLAAALAGWCAVPGTGERRLAALGPGAGGRGRAWEAWRSVPDRWRRRRERRELRARWPGATVELCRALTGELGAGRTPGQAVRLAVAALDDPFPALLREVTAVARDGGDVAEALERAVPGPEGDGLRRLAACFRVSVAAGAGLAPLTERVAASLTEAESHRQEVAAQLAGPRATARLLAVLPSLGLLLGLALGMRPLHFLLGGVPGFLCLLAGVALDALGLSWTNRIVAKAEGAAR</sequence>
<evidence type="ECO:0000256" key="3">
    <source>
        <dbReference type="ARBA" id="ARBA00022692"/>
    </source>
</evidence>
<gene>
    <name evidence="8" type="ORF">D5H75_39665</name>
</gene>
<evidence type="ECO:0000256" key="1">
    <source>
        <dbReference type="ARBA" id="ARBA00004651"/>
    </source>
</evidence>
<dbReference type="Pfam" id="PF00482">
    <property type="entry name" value="T2SSF"/>
    <property type="match status" value="1"/>
</dbReference>
<evidence type="ECO:0000313" key="8">
    <source>
        <dbReference type="EMBL" id="RJL20409.1"/>
    </source>
</evidence>
<evidence type="ECO:0000256" key="5">
    <source>
        <dbReference type="ARBA" id="ARBA00023136"/>
    </source>
</evidence>
<feature type="domain" description="Type II secretion system protein GspF" evidence="7">
    <location>
        <begin position="75"/>
        <end position="198"/>
    </location>
</feature>
<keyword evidence="4 6" id="KW-1133">Transmembrane helix</keyword>
<keyword evidence="9" id="KW-1185">Reference proteome</keyword>
<evidence type="ECO:0000256" key="4">
    <source>
        <dbReference type="ARBA" id="ARBA00022989"/>
    </source>
</evidence>
<protein>
    <submittedName>
        <fullName evidence="8">Pilus assembly protein TadB</fullName>
    </submittedName>
</protein>
<proteinExistence type="predicted"/>
<dbReference type="EMBL" id="QZEY01000031">
    <property type="protein sequence ID" value="RJL20409.1"/>
    <property type="molecule type" value="Genomic_DNA"/>
</dbReference>
<evidence type="ECO:0000256" key="6">
    <source>
        <dbReference type="SAM" id="Phobius"/>
    </source>
</evidence>
<dbReference type="GO" id="GO:0005886">
    <property type="term" value="C:plasma membrane"/>
    <property type="evidence" value="ECO:0007669"/>
    <property type="project" value="UniProtKB-SubCell"/>
</dbReference>
<accession>A0A3A4A4L3</accession>
<dbReference type="AlphaFoldDB" id="A0A3A4A4L3"/>
<dbReference type="OrthoDB" id="4337966at2"/>
<feature type="transmembrane region" description="Helical" evidence="6">
    <location>
        <begin position="183"/>
        <end position="202"/>
    </location>
</feature>
<name>A0A3A4A4L3_9ACTN</name>
<feature type="transmembrane region" description="Helical" evidence="6">
    <location>
        <begin position="209"/>
        <end position="226"/>
    </location>
</feature>
<keyword evidence="3 6" id="KW-0812">Transmembrane</keyword>